<evidence type="ECO:0000256" key="5">
    <source>
        <dbReference type="PROSITE-ProRule" id="PRU00169"/>
    </source>
</evidence>
<proteinExistence type="predicted"/>
<dbReference type="CDD" id="cd17546">
    <property type="entry name" value="REC_hyHK_CKI1_RcsC-like"/>
    <property type="match status" value="1"/>
</dbReference>
<dbReference type="Pfam" id="PF02518">
    <property type="entry name" value="HATPase_c"/>
    <property type="match status" value="1"/>
</dbReference>
<evidence type="ECO:0000259" key="8">
    <source>
        <dbReference type="PROSITE" id="PS50110"/>
    </source>
</evidence>
<dbReference type="SUPFAM" id="SSF47384">
    <property type="entry name" value="Homodimeric domain of signal transducing histidine kinase"/>
    <property type="match status" value="1"/>
</dbReference>
<feature type="domain" description="Response regulatory" evidence="8">
    <location>
        <begin position="585"/>
        <end position="700"/>
    </location>
</feature>
<dbReference type="Pfam" id="PF00072">
    <property type="entry name" value="Response_reg"/>
    <property type="match status" value="1"/>
</dbReference>
<feature type="modified residue" description="4-aspartylphosphate" evidence="5">
    <location>
        <position position="635"/>
    </location>
</feature>
<accession>A0ABT0TLR0</accession>
<dbReference type="InterPro" id="IPR001789">
    <property type="entry name" value="Sig_transdc_resp-reg_receiver"/>
</dbReference>
<dbReference type="InterPro" id="IPR005467">
    <property type="entry name" value="His_kinase_dom"/>
</dbReference>
<dbReference type="SUPFAM" id="SSF52172">
    <property type="entry name" value="CheY-like"/>
    <property type="match status" value="1"/>
</dbReference>
<feature type="transmembrane region" description="Helical" evidence="6">
    <location>
        <begin position="251"/>
        <end position="270"/>
    </location>
</feature>
<dbReference type="InterPro" id="IPR007892">
    <property type="entry name" value="CHASE4"/>
</dbReference>
<comment type="catalytic activity">
    <reaction evidence="1">
        <text>ATP + protein L-histidine = ADP + protein N-phospho-L-histidine.</text>
        <dbReference type="EC" id="2.7.13.3"/>
    </reaction>
</comment>
<evidence type="ECO:0000256" key="2">
    <source>
        <dbReference type="ARBA" id="ARBA00012438"/>
    </source>
</evidence>
<evidence type="ECO:0000256" key="6">
    <source>
        <dbReference type="SAM" id="Phobius"/>
    </source>
</evidence>
<dbReference type="PROSITE" id="PS50109">
    <property type="entry name" value="HIS_KIN"/>
    <property type="match status" value="1"/>
</dbReference>
<evidence type="ECO:0000259" key="7">
    <source>
        <dbReference type="PROSITE" id="PS50109"/>
    </source>
</evidence>
<evidence type="ECO:0000256" key="1">
    <source>
        <dbReference type="ARBA" id="ARBA00000085"/>
    </source>
</evidence>
<dbReference type="CDD" id="cd00082">
    <property type="entry name" value="HisKA"/>
    <property type="match status" value="1"/>
</dbReference>
<name>A0ABT0TLR0_9FLAO</name>
<dbReference type="CDD" id="cd16922">
    <property type="entry name" value="HATPase_EvgS-ArcB-TorS-like"/>
    <property type="match status" value="1"/>
</dbReference>
<keyword evidence="6" id="KW-0472">Membrane</keyword>
<evidence type="ECO:0000256" key="4">
    <source>
        <dbReference type="ARBA" id="ARBA00023012"/>
    </source>
</evidence>
<keyword evidence="3 5" id="KW-0597">Phosphoprotein</keyword>
<dbReference type="Gene3D" id="3.40.50.2300">
    <property type="match status" value="1"/>
</dbReference>
<dbReference type="Gene3D" id="1.10.287.130">
    <property type="match status" value="1"/>
</dbReference>
<feature type="domain" description="Histidine kinase" evidence="7">
    <location>
        <begin position="340"/>
        <end position="561"/>
    </location>
</feature>
<evidence type="ECO:0000256" key="3">
    <source>
        <dbReference type="ARBA" id="ARBA00022553"/>
    </source>
</evidence>
<evidence type="ECO:0000313" key="9">
    <source>
        <dbReference type="EMBL" id="MCL9808430.1"/>
    </source>
</evidence>
<dbReference type="EC" id="2.7.13.3" evidence="2"/>
<dbReference type="PRINTS" id="PR00344">
    <property type="entry name" value="BCTRLSENSOR"/>
</dbReference>
<dbReference type="SMART" id="SM00448">
    <property type="entry name" value="REC"/>
    <property type="match status" value="1"/>
</dbReference>
<dbReference type="SMART" id="SM00388">
    <property type="entry name" value="HisKA"/>
    <property type="match status" value="1"/>
</dbReference>
<dbReference type="Gene3D" id="3.30.565.10">
    <property type="entry name" value="Histidine kinase-like ATPase, C-terminal domain"/>
    <property type="match status" value="1"/>
</dbReference>
<dbReference type="SUPFAM" id="SSF55874">
    <property type="entry name" value="ATPase domain of HSP90 chaperone/DNA topoisomerase II/histidine kinase"/>
    <property type="match status" value="1"/>
</dbReference>
<dbReference type="EMBL" id="JAMLJM010000002">
    <property type="protein sequence ID" value="MCL9808430.1"/>
    <property type="molecule type" value="Genomic_DNA"/>
</dbReference>
<comment type="caution">
    <text evidence="9">The sequence shown here is derived from an EMBL/GenBank/DDBJ whole genome shotgun (WGS) entry which is preliminary data.</text>
</comment>
<dbReference type="InterPro" id="IPR004358">
    <property type="entry name" value="Sig_transdc_His_kin-like_C"/>
</dbReference>
<evidence type="ECO:0000313" key="10">
    <source>
        <dbReference type="Proteomes" id="UP001317191"/>
    </source>
</evidence>
<dbReference type="InterPro" id="IPR003661">
    <property type="entry name" value="HisK_dim/P_dom"/>
</dbReference>
<protein>
    <recommendedName>
        <fullName evidence="2">histidine kinase</fullName>
        <ecNumber evidence="2">2.7.13.3</ecNumber>
    </recommendedName>
</protein>
<keyword evidence="10" id="KW-1185">Reference proteome</keyword>
<dbReference type="InterPro" id="IPR036890">
    <property type="entry name" value="HATPase_C_sf"/>
</dbReference>
<dbReference type="InterPro" id="IPR011006">
    <property type="entry name" value="CheY-like_superfamily"/>
</dbReference>
<feature type="transmembrane region" description="Helical" evidence="6">
    <location>
        <begin position="12"/>
        <end position="33"/>
    </location>
</feature>
<dbReference type="Pfam" id="PF00512">
    <property type="entry name" value="HisKA"/>
    <property type="match status" value="1"/>
</dbReference>
<dbReference type="Pfam" id="PF05228">
    <property type="entry name" value="CHASE4"/>
    <property type="match status" value="1"/>
</dbReference>
<dbReference type="PANTHER" id="PTHR45339">
    <property type="entry name" value="HYBRID SIGNAL TRANSDUCTION HISTIDINE KINASE J"/>
    <property type="match status" value="1"/>
</dbReference>
<dbReference type="Proteomes" id="UP001317191">
    <property type="component" value="Unassembled WGS sequence"/>
</dbReference>
<reference evidence="9 10" key="1">
    <citation type="submission" date="2022-05" db="EMBL/GenBank/DDBJ databases">
        <title>Flavobacterium sp., isolated from activated sludge.</title>
        <authorList>
            <person name="Ran Q."/>
        </authorList>
    </citation>
    <scope>NUCLEOTIDE SEQUENCE [LARGE SCALE GENOMIC DNA]</scope>
    <source>
        <strain evidence="9 10">HXWNR70</strain>
    </source>
</reference>
<dbReference type="PANTHER" id="PTHR45339:SF1">
    <property type="entry name" value="HYBRID SIGNAL TRANSDUCTION HISTIDINE KINASE J"/>
    <property type="match status" value="1"/>
</dbReference>
<dbReference type="RefSeq" id="WP_250591580.1">
    <property type="nucleotide sequence ID" value="NZ_JAMLJM010000002.1"/>
</dbReference>
<keyword evidence="6" id="KW-0812">Transmembrane</keyword>
<organism evidence="9 10">
    <name type="scientific">Flavobacterium luminosum</name>
    <dbReference type="NCBI Taxonomy" id="2949086"/>
    <lineage>
        <taxon>Bacteria</taxon>
        <taxon>Pseudomonadati</taxon>
        <taxon>Bacteroidota</taxon>
        <taxon>Flavobacteriia</taxon>
        <taxon>Flavobacteriales</taxon>
        <taxon>Flavobacteriaceae</taxon>
        <taxon>Flavobacterium</taxon>
    </lineage>
</organism>
<dbReference type="InterPro" id="IPR036097">
    <property type="entry name" value="HisK_dim/P_sf"/>
</dbReference>
<keyword evidence="6" id="KW-1133">Transmembrane helix</keyword>
<gene>
    <name evidence="9" type="ORF">NAT50_03565</name>
</gene>
<dbReference type="InterPro" id="IPR003594">
    <property type="entry name" value="HATPase_dom"/>
</dbReference>
<dbReference type="PROSITE" id="PS50110">
    <property type="entry name" value="RESPONSE_REGULATORY"/>
    <property type="match status" value="1"/>
</dbReference>
<keyword evidence="4" id="KW-0902">Two-component regulatory system</keyword>
<sequence length="703" mass="81352">MTKINRLSIYSKLLLLIFFSTTSFILLFLYLFYYTLKQEKEVYTMTQKQLNDEVNSLMKLNSESHYSTLIDVTYWDALVDFTQTKDQKWFDKHVGNIINMYFVEYIGIYDLQGNEIGKKYKPELKHPIRFINKPLLNYVYQKRTTKFYVKLPEGYAEVFMATIHPGNDPTKMKSKPSGFFVMARLLNQEYINRLEEISTSKVSFSYLEKEKLFYDNFIKGIYTLKSWNGEKIGVLAFERKFFVNFKATERILAIILIFFILFLIVYVFFLRRWVSTPLYLITQILEAGNKKAIKRLKSSPGEFSKIGNLFEETFSQRKQLEKAKAKAEESDQLKTAFLTNLSHEIRTPMNAIIGFSELLKENGLEESEKQNYIKIINKSGVNLVSIIDDLIEMSKIDANQIRPNISSVDLESCMQELYKSIAITISKDKNIDFKWIEANPPITSKVLLDETKFKQILTNLLTNAIKFTNQGFVEFGYHLNSEKLQIDFFVRDSGLGIAQDHQPFIFDRFRRVDNDYSIKEGGLGLGLAITKAYVQLLDGTIELESELDQGSLFTFSIPLVYATESTDTGKVSEDSKDHPIDKSITVLVAEDDNINYLLIENLLIRKDFNVIRAKDGIEAVELYQKYPQIDLVLMDIKMPRMGGYEAFEKIKEINAELPIIAQTAFSSSEEIEKINTFGFSGYITKPIDKATLYDLISEILKHY</sequence>
<dbReference type="SMART" id="SM00387">
    <property type="entry name" value="HATPase_c"/>
    <property type="match status" value="1"/>
</dbReference>